<keyword evidence="4" id="KW-1185">Reference proteome</keyword>
<keyword evidence="2" id="KW-0732">Signal</keyword>
<organism evidence="3 4">
    <name type="scientific">Populus tomentosa</name>
    <name type="common">Chinese white poplar</name>
    <dbReference type="NCBI Taxonomy" id="118781"/>
    <lineage>
        <taxon>Eukaryota</taxon>
        <taxon>Viridiplantae</taxon>
        <taxon>Streptophyta</taxon>
        <taxon>Embryophyta</taxon>
        <taxon>Tracheophyta</taxon>
        <taxon>Spermatophyta</taxon>
        <taxon>Magnoliopsida</taxon>
        <taxon>eudicotyledons</taxon>
        <taxon>Gunneridae</taxon>
        <taxon>Pentapetalae</taxon>
        <taxon>rosids</taxon>
        <taxon>fabids</taxon>
        <taxon>Malpighiales</taxon>
        <taxon>Salicaceae</taxon>
        <taxon>Saliceae</taxon>
        <taxon>Populus</taxon>
    </lineage>
</organism>
<sequence length="70" mass="7684">MGCFHRRVAVCALLIVVLFMSSVSVLTEARISKFEAIQGAKLLKLESPWTSFTPTDRKKPSPSATESEAD</sequence>
<reference evidence="3" key="1">
    <citation type="journal article" date="2020" name="bioRxiv">
        <title>Hybrid origin of Populus tomentosa Carr. identified through genome sequencing and phylogenomic analysis.</title>
        <authorList>
            <person name="An X."/>
            <person name="Gao K."/>
            <person name="Chen Z."/>
            <person name="Li J."/>
            <person name="Yang X."/>
            <person name="Yang X."/>
            <person name="Zhou J."/>
            <person name="Guo T."/>
            <person name="Zhao T."/>
            <person name="Huang S."/>
            <person name="Miao D."/>
            <person name="Khan W.U."/>
            <person name="Rao P."/>
            <person name="Ye M."/>
            <person name="Lei B."/>
            <person name="Liao W."/>
            <person name="Wang J."/>
            <person name="Ji L."/>
            <person name="Li Y."/>
            <person name="Guo B."/>
            <person name="Mustafa N.S."/>
            <person name="Li S."/>
            <person name="Yun Q."/>
            <person name="Keller S.R."/>
            <person name="Mao J."/>
            <person name="Zhang R."/>
            <person name="Strauss S.H."/>
        </authorList>
    </citation>
    <scope>NUCLEOTIDE SEQUENCE</scope>
    <source>
        <strain evidence="3">GM15</strain>
        <tissue evidence="3">Leaf</tissue>
    </source>
</reference>
<accession>A0A8X7ZIC2</accession>
<gene>
    <name evidence="3" type="ORF">POTOM_025285</name>
</gene>
<dbReference type="Proteomes" id="UP000886885">
    <property type="component" value="Chromosome 6D"/>
</dbReference>
<dbReference type="EMBL" id="JAAWWB010000012">
    <property type="protein sequence ID" value="KAG6769631.1"/>
    <property type="molecule type" value="Genomic_DNA"/>
</dbReference>
<evidence type="ECO:0000256" key="2">
    <source>
        <dbReference type="SAM" id="SignalP"/>
    </source>
</evidence>
<feature type="chain" id="PRO_5036479926" description="Transmembrane protein" evidence="2">
    <location>
        <begin position="30"/>
        <end position="70"/>
    </location>
</feature>
<comment type="caution">
    <text evidence="3">The sequence shown here is derived from an EMBL/GenBank/DDBJ whole genome shotgun (WGS) entry which is preliminary data.</text>
</comment>
<evidence type="ECO:0000313" key="4">
    <source>
        <dbReference type="Proteomes" id="UP000886885"/>
    </source>
</evidence>
<protein>
    <recommendedName>
        <fullName evidence="5">Transmembrane protein</fullName>
    </recommendedName>
</protein>
<evidence type="ECO:0008006" key="5">
    <source>
        <dbReference type="Google" id="ProtNLM"/>
    </source>
</evidence>
<evidence type="ECO:0000313" key="3">
    <source>
        <dbReference type="EMBL" id="KAG6769631.1"/>
    </source>
</evidence>
<feature type="signal peptide" evidence="2">
    <location>
        <begin position="1"/>
        <end position="29"/>
    </location>
</feature>
<feature type="region of interest" description="Disordered" evidence="1">
    <location>
        <begin position="50"/>
        <end position="70"/>
    </location>
</feature>
<proteinExistence type="predicted"/>
<name>A0A8X7ZIC2_POPTO</name>
<evidence type="ECO:0000256" key="1">
    <source>
        <dbReference type="SAM" id="MobiDB-lite"/>
    </source>
</evidence>
<dbReference type="AlphaFoldDB" id="A0A8X7ZIC2"/>